<reference evidence="2 3" key="1">
    <citation type="submission" date="2019-04" db="EMBL/GenBank/DDBJ databases">
        <authorList>
            <person name="Li Y."/>
            <person name="Wang J."/>
        </authorList>
    </citation>
    <scope>NUCLEOTIDE SEQUENCE [LARGE SCALE GENOMIC DNA]</scope>
    <source>
        <strain evidence="2 3">DSM 14668</strain>
    </source>
</reference>
<evidence type="ECO:0000256" key="1">
    <source>
        <dbReference type="SAM" id="Phobius"/>
    </source>
</evidence>
<evidence type="ECO:0000313" key="3">
    <source>
        <dbReference type="Proteomes" id="UP000309215"/>
    </source>
</evidence>
<gene>
    <name evidence="2" type="ORF">E8A74_28025</name>
</gene>
<protein>
    <submittedName>
        <fullName evidence="2">Uncharacterized protein</fullName>
    </submittedName>
</protein>
<keyword evidence="1" id="KW-0812">Transmembrane</keyword>
<dbReference type="AlphaFoldDB" id="A0A4V6WQP6"/>
<dbReference type="RefSeq" id="WP_136932156.1">
    <property type="nucleotide sequence ID" value="NZ_SSMQ01000033.1"/>
</dbReference>
<evidence type="ECO:0000313" key="2">
    <source>
        <dbReference type="EMBL" id="TKD02750.1"/>
    </source>
</evidence>
<keyword evidence="1" id="KW-0472">Membrane</keyword>
<name>A0A4V6WQP6_9BACT</name>
<feature type="transmembrane region" description="Helical" evidence="1">
    <location>
        <begin position="50"/>
        <end position="71"/>
    </location>
</feature>
<organism evidence="2 3">
    <name type="scientific">Polyangium fumosum</name>
    <dbReference type="NCBI Taxonomy" id="889272"/>
    <lineage>
        <taxon>Bacteria</taxon>
        <taxon>Pseudomonadati</taxon>
        <taxon>Myxococcota</taxon>
        <taxon>Polyangia</taxon>
        <taxon>Polyangiales</taxon>
        <taxon>Polyangiaceae</taxon>
        <taxon>Polyangium</taxon>
    </lineage>
</organism>
<comment type="caution">
    <text evidence="2">The sequence shown here is derived from an EMBL/GenBank/DDBJ whole genome shotgun (WGS) entry which is preliminary data.</text>
</comment>
<dbReference type="EMBL" id="SSMQ01000033">
    <property type="protein sequence ID" value="TKD02750.1"/>
    <property type="molecule type" value="Genomic_DNA"/>
</dbReference>
<dbReference type="Proteomes" id="UP000309215">
    <property type="component" value="Unassembled WGS sequence"/>
</dbReference>
<keyword evidence="3" id="KW-1185">Reference proteome</keyword>
<sequence>MVPLVSAEGVRLLFARSAKLTQGEFACLAASSRLEGSTELCACLQAQDPAVAMAAATALFGTFIALLTTFIGERLTTQVLRSAWPTLEEMPPTENET</sequence>
<dbReference type="OrthoDB" id="8907308at2"/>
<accession>A0A4V6WQP6</accession>
<proteinExistence type="predicted"/>
<keyword evidence="1" id="KW-1133">Transmembrane helix</keyword>